<evidence type="ECO:0000256" key="2">
    <source>
        <dbReference type="ARBA" id="ARBA00022448"/>
    </source>
</evidence>
<dbReference type="InterPro" id="IPR003439">
    <property type="entry name" value="ABC_transporter-like_ATP-bd"/>
</dbReference>
<keyword evidence="4" id="KW-0997">Cell inner membrane</keyword>
<dbReference type="SUPFAM" id="SSF90123">
    <property type="entry name" value="ABC transporter transmembrane region"/>
    <property type="match status" value="1"/>
</dbReference>
<dbReference type="InterPro" id="IPR036640">
    <property type="entry name" value="ABC1_TM_sf"/>
</dbReference>
<sequence>MNLPLTDIIPRCRRMLARPEAMRAVITIAVIAGLLEGAALGALLPTVTALATDRTVWGLGFTAWLWVLAGLTLTTFVANYLSNRWGYSIALDFLKNIHRLVGNRVTRQPLGWFAQSRAGRLSRIVSTELMTTGEILAHMIVPLISRTAAAGVIIVVSWCWDPLLGLVLTGAVPVFILLTIASTTLMRRATRRTTPAQEELADRIVEFAQCQGALRSCGRSEDFGPLRHAMDDARTTKLRALGIETGGLLLSGAATQGVIVILISVTGSLAVSGILDPVPALAFIGLAMRFTSTLSAITENAMGIEGRRAVLDGLDEVLTAEPLPEPSAPADLTAPGTVSLDHVTFSYSADTPVLRDVTLEVPSGEMVALVGPSGSGKTTVARLVSRFYDTDTGTVRVGGVPVTSQTTEQLMSQLSMVFQDVYLFDDTLLENIRVGREDATDNDVLEAATLAGAHHIAARLADGWGSRVGEGGRALSGGERQRVAIARALLKKAPIVLLDEATSALDIENEANIVAAVDTLRTRATVITIAHRLDTIARADVIVQLNNRGQVEAQGTHEDLMCLDGTYARYWRHLHEAQGWRLVE</sequence>
<feature type="domain" description="ABC transmembrane type-1" evidence="13">
    <location>
        <begin position="24"/>
        <end position="306"/>
    </location>
</feature>
<feature type="transmembrane region" description="Helical" evidence="11">
    <location>
        <begin position="247"/>
        <end position="274"/>
    </location>
</feature>
<evidence type="ECO:0000259" key="13">
    <source>
        <dbReference type="PROSITE" id="PS50929"/>
    </source>
</evidence>
<keyword evidence="15" id="KW-1185">Reference proteome</keyword>
<dbReference type="InterPro" id="IPR017871">
    <property type="entry name" value="ABC_transporter-like_CS"/>
</dbReference>
<organism evidence="14 15">
    <name type="scientific">Corynebacterium glyciniphilum AJ 3170</name>
    <dbReference type="NCBI Taxonomy" id="1404245"/>
    <lineage>
        <taxon>Bacteria</taxon>
        <taxon>Bacillati</taxon>
        <taxon>Actinomycetota</taxon>
        <taxon>Actinomycetes</taxon>
        <taxon>Mycobacteriales</taxon>
        <taxon>Corynebacteriaceae</taxon>
        <taxon>Corynebacterium</taxon>
    </lineage>
</organism>
<dbReference type="EMBL" id="CP006842">
    <property type="protein sequence ID" value="AHW63817.1"/>
    <property type="molecule type" value="Genomic_DNA"/>
</dbReference>
<evidence type="ECO:0000256" key="8">
    <source>
        <dbReference type="ARBA" id="ARBA00022989"/>
    </source>
</evidence>
<dbReference type="STRING" id="1404245.CGLY_06860"/>
<dbReference type="InterPro" id="IPR011527">
    <property type="entry name" value="ABC1_TM_dom"/>
</dbReference>
<evidence type="ECO:0000256" key="9">
    <source>
        <dbReference type="ARBA" id="ARBA00023136"/>
    </source>
</evidence>
<dbReference type="RefSeq" id="WP_038547815.1">
    <property type="nucleotide sequence ID" value="NZ_CP006842.1"/>
</dbReference>
<keyword evidence="9 11" id="KW-0472">Membrane</keyword>
<dbReference type="PROSITE" id="PS50893">
    <property type="entry name" value="ABC_TRANSPORTER_2"/>
    <property type="match status" value="1"/>
</dbReference>
<evidence type="ECO:0000256" key="6">
    <source>
        <dbReference type="ARBA" id="ARBA00022741"/>
    </source>
</evidence>
<dbReference type="PANTHER" id="PTHR24221">
    <property type="entry name" value="ATP-BINDING CASSETTE SUB-FAMILY B"/>
    <property type="match status" value="1"/>
</dbReference>
<comment type="similarity">
    <text evidence="10">Belongs to the ABC transporter superfamily. Siderophore-Fe(3+) uptake transporter (SIUT) (TC 3.A.1.21) family.</text>
</comment>
<dbReference type="HOGENOM" id="CLU_000604_84_3_11"/>
<reference evidence="14 15" key="1">
    <citation type="journal article" date="2015" name="Int. J. Syst. Evol. Microbiol.">
        <title>Revisiting Corynebacterium glyciniphilum (ex Kubota et al., 1972) sp. nov., nom. rev., isolated from putrefied banana.</title>
        <authorList>
            <person name="Al-Dilaimi A."/>
            <person name="Bednarz H."/>
            <person name="Lomker A."/>
            <person name="Niehaus K."/>
            <person name="Kalinowski J."/>
            <person name="Ruckert C."/>
        </authorList>
    </citation>
    <scope>NUCLEOTIDE SEQUENCE [LARGE SCALE GENOMIC DNA]</scope>
    <source>
        <strain evidence="14">AJ 3170</strain>
    </source>
</reference>
<evidence type="ECO:0000256" key="4">
    <source>
        <dbReference type="ARBA" id="ARBA00022519"/>
    </source>
</evidence>
<dbReference type="Proteomes" id="UP000023703">
    <property type="component" value="Chromosome"/>
</dbReference>
<evidence type="ECO:0000256" key="7">
    <source>
        <dbReference type="ARBA" id="ARBA00022840"/>
    </source>
</evidence>
<keyword evidence="7" id="KW-0067">ATP-binding</keyword>
<evidence type="ECO:0000313" key="15">
    <source>
        <dbReference type="Proteomes" id="UP000023703"/>
    </source>
</evidence>
<dbReference type="GO" id="GO:0034040">
    <property type="term" value="F:ATPase-coupled lipid transmembrane transporter activity"/>
    <property type="evidence" value="ECO:0007669"/>
    <property type="project" value="TreeGrafter"/>
</dbReference>
<dbReference type="Pfam" id="PF00005">
    <property type="entry name" value="ABC_tran"/>
    <property type="match status" value="1"/>
</dbReference>
<dbReference type="PROSITE" id="PS50929">
    <property type="entry name" value="ABC_TM1F"/>
    <property type="match status" value="1"/>
</dbReference>
<accession>X5DT44</accession>
<evidence type="ECO:0000256" key="5">
    <source>
        <dbReference type="ARBA" id="ARBA00022692"/>
    </source>
</evidence>
<dbReference type="PANTHER" id="PTHR24221:SF397">
    <property type="entry name" value="ABC TRANSPORTER, ATP-BINDING TRANSMEMBRANE PROTEIN"/>
    <property type="match status" value="1"/>
</dbReference>
<dbReference type="GO" id="GO:0005524">
    <property type="term" value="F:ATP binding"/>
    <property type="evidence" value="ECO:0007669"/>
    <property type="project" value="UniProtKB-KW"/>
</dbReference>
<dbReference type="SMART" id="SM00382">
    <property type="entry name" value="AAA"/>
    <property type="match status" value="1"/>
</dbReference>
<keyword evidence="6" id="KW-0547">Nucleotide-binding</keyword>
<evidence type="ECO:0000256" key="3">
    <source>
        <dbReference type="ARBA" id="ARBA00022475"/>
    </source>
</evidence>
<dbReference type="GO" id="GO:0016887">
    <property type="term" value="F:ATP hydrolysis activity"/>
    <property type="evidence" value="ECO:0007669"/>
    <property type="project" value="InterPro"/>
</dbReference>
<keyword evidence="3" id="KW-1003">Cell membrane</keyword>
<dbReference type="PROSITE" id="PS00211">
    <property type="entry name" value="ABC_TRANSPORTER_1"/>
    <property type="match status" value="1"/>
</dbReference>
<feature type="transmembrane region" description="Helical" evidence="11">
    <location>
        <begin position="135"/>
        <end position="158"/>
    </location>
</feature>
<gene>
    <name evidence="14" type="ORF">CGLY_06860</name>
</gene>
<dbReference type="InterPro" id="IPR003593">
    <property type="entry name" value="AAA+_ATPase"/>
</dbReference>
<dbReference type="KEGG" id="cgy:CGLY_06860"/>
<dbReference type="GO" id="GO:0005886">
    <property type="term" value="C:plasma membrane"/>
    <property type="evidence" value="ECO:0007669"/>
    <property type="project" value="UniProtKB-SubCell"/>
</dbReference>
<dbReference type="Gene3D" id="1.20.1560.10">
    <property type="entry name" value="ABC transporter type 1, transmembrane domain"/>
    <property type="match status" value="1"/>
</dbReference>
<evidence type="ECO:0000256" key="10">
    <source>
        <dbReference type="ARBA" id="ARBA00023455"/>
    </source>
</evidence>
<name>X5DT44_9CORY</name>
<keyword evidence="2" id="KW-0813">Transport</keyword>
<dbReference type="SUPFAM" id="SSF52540">
    <property type="entry name" value="P-loop containing nucleoside triphosphate hydrolases"/>
    <property type="match status" value="1"/>
</dbReference>
<evidence type="ECO:0000256" key="1">
    <source>
        <dbReference type="ARBA" id="ARBA00004429"/>
    </source>
</evidence>
<dbReference type="Pfam" id="PF00664">
    <property type="entry name" value="ABC_membrane"/>
    <property type="match status" value="1"/>
</dbReference>
<keyword evidence="5 11" id="KW-0812">Transmembrane</keyword>
<feature type="transmembrane region" description="Helical" evidence="11">
    <location>
        <begin position="56"/>
        <end position="81"/>
    </location>
</feature>
<dbReference type="Gene3D" id="3.40.50.300">
    <property type="entry name" value="P-loop containing nucleotide triphosphate hydrolases"/>
    <property type="match status" value="1"/>
</dbReference>
<feature type="transmembrane region" description="Helical" evidence="11">
    <location>
        <begin position="164"/>
        <end position="185"/>
    </location>
</feature>
<evidence type="ECO:0000259" key="12">
    <source>
        <dbReference type="PROSITE" id="PS50893"/>
    </source>
</evidence>
<evidence type="ECO:0000313" key="14">
    <source>
        <dbReference type="EMBL" id="AHW63817.1"/>
    </source>
</evidence>
<proteinExistence type="inferred from homology"/>
<dbReference type="AlphaFoldDB" id="X5DT44"/>
<feature type="transmembrane region" description="Helical" evidence="11">
    <location>
        <begin position="21"/>
        <end position="44"/>
    </location>
</feature>
<keyword evidence="8 11" id="KW-1133">Transmembrane helix</keyword>
<dbReference type="InterPro" id="IPR027417">
    <property type="entry name" value="P-loop_NTPase"/>
</dbReference>
<dbReference type="FunFam" id="3.40.50.300:FF:000221">
    <property type="entry name" value="Multidrug ABC transporter ATP-binding protein"/>
    <property type="match status" value="1"/>
</dbReference>
<dbReference type="GO" id="GO:0140359">
    <property type="term" value="F:ABC-type transporter activity"/>
    <property type="evidence" value="ECO:0007669"/>
    <property type="project" value="InterPro"/>
</dbReference>
<protein>
    <submittedName>
        <fullName evidence="14">Putative ABC-type iron-siderophore transporter, permease/ATPase subunits</fullName>
    </submittedName>
</protein>
<dbReference type="OrthoDB" id="9806127at2"/>
<feature type="domain" description="ABC transporter" evidence="12">
    <location>
        <begin position="338"/>
        <end position="573"/>
    </location>
</feature>
<comment type="subcellular location">
    <subcellularLocation>
        <location evidence="1">Cell inner membrane</location>
        <topology evidence="1">Multi-pass membrane protein</topology>
    </subcellularLocation>
</comment>
<dbReference type="eggNOG" id="COG1132">
    <property type="taxonomic scope" value="Bacteria"/>
</dbReference>
<dbReference type="InterPro" id="IPR039421">
    <property type="entry name" value="Type_1_exporter"/>
</dbReference>
<evidence type="ECO:0000256" key="11">
    <source>
        <dbReference type="SAM" id="Phobius"/>
    </source>
</evidence>